<feature type="compositionally biased region" description="Polar residues" evidence="2">
    <location>
        <begin position="1"/>
        <end position="15"/>
    </location>
</feature>
<sequence>MTALGESTNSAGQEKNSMDGWQPSATPPIGVELTDEQKLACAFRILAHDGFSENMAGHITWADRDDDSLLINPWGLWWEEVSASDVCRVDANGAVVEGKWDVTPAYHIHTELHRRRPDARVVIHNHPYYVTLLAAVGVLPMIAHQTGSLYDDDLSLVSEYTGEVDDAALGRDLADKIGDRNNVILASHGIITTADTIELAVYRAASIDRFCRLAYDILLLGKDPLPIEKRIRVAMQKALVERAAGVYWAGAVRKLIRTHPDVLD</sequence>
<dbReference type="SUPFAM" id="SSF53639">
    <property type="entry name" value="AraD/HMP-PK domain-like"/>
    <property type="match status" value="1"/>
</dbReference>
<comment type="similarity">
    <text evidence="1">Belongs to the aldolase class II family.</text>
</comment>
<dbReference type="Proteomes" id="UP000738270">
    <property type="component" value="Unassembled WGS sequence"/>
</dbReference>
<dbReference type="Gene3D" id="3.40.225.10">
    <property type="entry name" value="Class II aldolase/adducin N-terminal domain"/>
    <property type="match status" value="1"/>
</dbReference>
<dbReference type="EMBL" id="WUYZ01000049">
    <property type="protein sequence ID" value="NKS28874.1"/>
    <property type="molecule type" value="Genomic_DNA"/>
</dbReference>
<dbReference type="EMBL" id="WUXD01000030">
    <property type="protein sequence ID" value="MBM4628128.1"/>
    <property type="molecule type" value="Genomic_DNA"/>
</dbReference>
<dbReference type="PANTHER" id="PTHR10672:SF3">
    <property type="entry name" value="PROTEIN HU-LI TAI SHAO"/>
    <property type="match status" value="1"/>
</dbReference>
<dbReference type="SMART" id="SM01007">
    <property type="entry name" value="Aldolase_II"/>
    <property type="match status" value="1"/>
</dbReference>
<reference evidence="5" key="2">
    <citation type="journal article" date="2020" name="Environ. Microbiol.">
        <title>The novel and transferable erm(51) gene confers Macrolides, Lincosamides, and Streptogramins B (MLSB) resistance to clonal Rhodococcus equi in the environment.</title>
        <authorList>
            <person name="Huber L."/>
            <person name="Giguere S."/>
            <person name="Slovis N.M."/>
            <person name="Alvarez-Narvaez S."/>
            <person name="Hart K.A."/>
            <person name="Greiter M."/>
            <person name="Morris E.R.A."/>
            <person name="Cohen N.D."/>
        </authorList>
    </citation>
    <scope>NUCLEOTIDE SEQUENCE</scope>
    <source>
        <strain evidence="5">Lh_141_1</strain>
    </source>
</reference>
<name>A0A9Q2XS75_RHOHA</name>
<evidence type="ECO:0000313" key="6">
    <source>
        <dbReference type="Proteomes" id="UP000605618"/>
    </source>
</evidence>
<dbReference type="Proteomes" id="UP000605618">
    <property type="component" value="Unassembled WGS sequence"/>
</dbReference>
<dbReference type="InterPro" id="IPR036409">
    <property type="entry name" value="Aldolase_II/adducin_N_sf"/>
</dbReference>
<reference evidence="4" key="1">
    <citation type="submission" date="2019-11" db="EMBL/GenBank/DDBJ databases">
        <title>Spread of Macrolides and rifampicin resistant Rhodococcus equi in clinical isolates in the USA.</title>
        <authorList>
            <person name="Alvarez-Narvaez S."/>
            <person name="Huber L."/>
            <person name="Cohen N.D."/>
            <person name="Slovis N."/>
            <person name="Greiter M."/>
            <person name="Giguere S."/>
            <person name="Hart K."/>
        </authorList>
    </citation>
    <scope>NUCLEOTIDE SEQUENCE</scope>
    <source>
        <strain evidence="4">Lh_38</strain>
    </source>
</reference>
<proteinExistence type="inferred from homology"/>
<evidence type="ECO:0000259" key="3">
    <source>
        <dbReference type="SMART" id="SM01007"/>
    </source>
</evidence>
<evidence type="ECO:0000313" key="5">
    <source>
        <dbReference type="EMBL" id="NKS28874.1"/>
    </source>
</evidence>
<comment type="caution">
    <text evidence="5">The sequence shown here is derived from an EMBL/GenBank/DDBJ whole genome shotgun (WGS) entry which is preliminary data.</text>
</comment>
<dbReference type="PANTHER" id="PTHR10672">
    <property type="entry name" value="ADDUCIN"/>
    <property type="match status" value="1"/>
</dbReference>
<gene>
    <name evidence="4" type="ORF">GS453_15110</name>
    <name evidence="5" type="ORF">GS505_25035</name>
</gene>
<dbReference type="AlphaFoldDB" id="A0A9Q2XS75"/>
<evidence type="ECO:0000256" key="2">
    <source>
        <dbReference type="SAM" id="MobiDB-lite"/>
    </source>
</evidence>
<dbReference type="GO" id="GO:0005856">
    <property type="term" value="C:cytoskeleton"/>
    <property type="evidence" value="ECO:0007669"/>
    <property type="project" value="TreeGrafter"/>
</dbReference>
<dbReference type="GO" id="GO:0051015">
    <property type="term" value="F:actin filament binding"/>
    <property type="evidence" value="ECO:0007669"/>
    <property type="project" value="TreeGrafter"/>
</dbReference>
<dbReference type="InterPro" id="IPR001303">
    <property type="entry name" value="Aldolase_II/adducin_N"/>
</dbReference>
<evidence type="ECO:0000313" key="4">
    <source>
        <dbReference type="EMBL" id="MBM4628128.1"/>
    </source>
</evidence>
<protein>
    <submittedName>
        <fullName evidence="5">Class II aldolase/adducin family protein</fullName>
    </submittedName>
</protein>
<dbReference type="InterPro" id="IPR051017">
    <property type="entry name" value="Aldolase-II_Adducin_sf"/>
</dbReference>
<evidence type="ECO:0000256" key="1">
    <source>
        <dbReference type="ARBA" id="ARBA00037961"/>
    </source>
</evidence>
<feature type="domain" description="Class II aldolase/adducin N-terminal" evidence="3">
    <location>
        <begin position="37"/>
        <end position="215"/>
    </location>
</feature>
<feature type="region of interest" description="Disordered" evidence="2">
    <location>
        <begin position="1"/>
        <end position="29"/>
    </location>
</feature>
<accession>A0A9Q2XS75</accession>
<organism evidence="5 6">
    <name type="scientific">Rhodococcus hoagii</name>
    <name type="common">Corynebacterium equii</name>
    <dbReference type="NCBI Taxonomy" id="43767"/>
    <lineage>
        <taxon>Bacteria</taxon>
        <taxon>Bacillati</taxon>
        <taxon>Actinomycetota</taxon>
        <taxon>Actinomycetes</taxon>
        <taxon>Mycobacteriales</taxon>
        <taxon>Nocardiaceae</taxon>
        <taxon>Prescottella</taxon>
    </lineage>
</organism>
<dbReference type="Pfam" id="PF00596">
    <property type="entry name" value="Aldolase_II"/>
    <property type="match status" value="1"/>
</dbReference>